<dbReference type="Proteomes" id="UP000279833">
    <property type="component" value="Unassembled WGS sequence"/>
</dbReference>
<proteinExistence type="predicted"/>
<accession>A0A183KAG3</accession>
<evidence type="ECO:0000259" key="1">
    <source>
        <dbReference type="Pfam" id="PF20049"/>
    </source>
</evidence>
<organism evidence="4">
    <name type="scientific">Schistosoma curassoni</name>
    <dbReference type="NCBI Taxonomy" id="6186"/>
    <lineage>
        <taxon>Eukaryota</taxon>
        <taxon>Metazoa</taxon>
        <taxon>Spiralia</taxon>
        <taxon>Lophotrochozoa</taxon>
        <taxon>Platyhelminthes</taxon>
        <taxon>Trematoda</taxon>
        <taxon>Digenea</taxon>
        <taxon>Strigeidida</taxon>
        <taxon>Schistosomatoidea</taxon>
        <taxon>Schistosomatidae</taxon>
        <taxon>Schistosoma</taxon>
    </lineage>
</organism>
<evidence type="ECO:0000313" key="4">
    <source>
        <dbReference type="WBParaSite" id="SCUD_0001199601-mRNA-1"/>
    </source>
</evidence>
<evidence type="ECO:0000313" key="3">
    <source>
        <dbReference type="Proteomes" id="UP000279833"/>
    </source>
</evidence>
<gene>
    <name evidence="2" type="ORF">SCUD_LOCUS11996</name>
</gene>
<dbReference type="Pfam" id="PF20049">
    <property type="entry name" value="DUF6451"/>
    <property type="match status" value="1"/>
</dbReference>
<reference evidence="2 3" key="2">
    <citation type="submission" date="2018-11" db="EMBL/GenBank/DDBJ databases">
        <authorList>
            <consortium name="Pathogen Informatics"/>
        </authorList>
    </citation>
    <scope>NUCLEOTIDE SEQUENCE [LARGE SCALE GENOMIC DNA]</scope>
    <source>
        <strain evidence="2">Dakar</strain>
        <strain evidence="3">Dakar, Senegal</strain>
    </source>
</reference>
<dbReference type="InterPro" id="IPR045609">
    <property type="entry name" value="DUF6451"/>
</dbReference>
<reference evidence="4" key="1">
    <citation type="submission" date="2016-06" db="UniProtKB">
        <authorList>
            <consortium name="WormBaseParasite"/>
        </authorList>
    </citation>
    <scope>IDENTIFICATION</scope>
</reference>
<feature type="domain" description="DUF6451" evidence="1">
    <location>
        <begin position="47"/>
        <end position="72"/>
    </location>
</feature>
<dbReference type="AlphaFoldDB" id="A0A183KAG3"/>
<dbReference type="EMBL" id="UZAK01034791">
    <property type="protein sequence ID" value="VDP46963.1"/>
    <property type="molecule type" value="Genomic_DNA"/>
</dbReference>
<evidence type="ECO:0000313" key="2">
    <source>
        <dbReference type="EMBL" id="VDP46963.1"/>
    </source>
</evidence>
<name>A0A183KAG3_9TREM</name>
<protein>
    <submittedName>
        <fullName evidence="4">DUF6451 domain-containing protein</fullName>
    </submittedName>
</protein>
<keyword evidence="3" id="KW-1185">Reference proteome</keyword>
<dbReference type="WBParaSite" id="SCUD_0001199601-mRNA-1">
    <property type="protein sequence ID" value="SCUD_0001199601-mRNA-1"/>
    <property type="gene ID" value="SCUD_0001199601"/>
</dbReference>
<sequence length="114" mass="13075">MENTNTITLDGEALEVMETFTHLGSIIDKQGRSDADVKARIGKARTAFPQLKHTWNSKQLLTKIKVTIFNTNYHKNYRSRTSIYEQLSTYDTQCPLTEYYQQQPTLGEKKPASS</sequence>